<dbReference type="CDD" id="cd06225">
    <property type="entry name" value="HAMP"/>
    <property type="match status" value="1"/>
</dbReference>
<keyword evidence="11 14" id="KW-1133">Transmembrane helix</keyword>
<dbReference type="STRING" id="45067.Llan_1750"/>
<keyword evidence="4" id="KW-1003">Cell membrane</keyword>
<dbReference type="CDD" id="cd00082">
    <property type="entry name" value="HisKA"/>
    <property type="match status" value="1"/>
</dbReference>
<dbReference type="InterPro" id="IPR003594">
    <property type="entry name" value="HATPase_dom"/>
</dbReference>
<dbReference type="EC" id="2.7.13.3" evidence="3"/>
<evidence type="ECO:0000256" key="5">
    <source>
        <dbReference type="ARBA" id="ARBA00022553"/>
    </source>
</evidence>
<dbReference type="InterPro" id="IPR003660">
    <property type="entry name" value="HAMP_dom"/>
</dbReference>
<evidence type="ECO:0000256" key="1">
    <source>
        <dbReference type="ARBA" id="ARBA00000085"/>
    </source>
</evidence>
<sequence length="466" mass="52244">MRSLYWKIFLSFWLATILIIITTAWVTSEIAQKSSIPARERVFMDSYATAAVATFESGRHVALKKWLNHIGASRKMTLYLLSSNGEIVGNQSPPAVVKQISNNLVAEDLDEGVLKFGDIIVSHEILSTSGKAYRLVAVSEKPLAHFVEIPWAGLTIRLAIAIIISGLICYLLSIYLTQPLRSLRMAAKSIATGQLSTRVGRFKGHRRDEIAELSGEFDRMAEQLETIVNSKERLLQDISHELRSPLARLQIAIELGRKKAGQLAGVEFSRMEVECLRLNTLIGEILEFARLDKSFAQLNRTLVDLPSLLEQIITDANFELRTSKPGVFLREAQTCQLFLDERLIHRAIENIIRNALHYSAPNPQVNVSLRFDDNHSQVYIDIEDNGPGVPEQQLEKIFNPFYRVDTSREKKTGGYGLGLSIAQQAIKLHHGFICAMNRKEGGLLVRICLPISLNQLSSSSDQLIQE</sequence>
<comment type="catalytic activity">
    <reaction evidence="1">
        <text>ATP + protein L-histidine = ADP + protein N-phospho-L-histidine.</text>
        <dbReference type="EC" id="2.7.13.3"/>
    </reaction>
</comment>
<dbReference type="PROSITE" id="PS50885">
    <property type="entry name" value="HAMP"/>
    <property type="match status" value="1"/>
</dbReference>
<dbReference type="SMART" id="SM00304">
    <property type="entry name" value="HAMP"/>
    <property type="match status" value="1"/>
</dbReference>
<dbReference type="FunFam" id="3.30.565.10:FF:000006">
    <property type="entry name" value="Sensor histidine kinase WalK"/>
    <property type="match status" value="1"/>
</dbReference>
<accession>A0A0W0VLY4</accession>
<dbReference type="PANTHER" id="PTHR45528:SF1">
    <property type="entry name" value="SENSOR HISTIDINE KINASE CPXA"/>
    <property type="match status" value="1"/>
</dbReference>
<evidence type="ECO:0000256" key="12">
    <source>
        <dbReference type="ARBA" id="ARBA00023012"/>
    </source>
</evidence>
<dbReference type="PROSITE" id="PS50109">
    <property type="entry name" value="HIS_KIN"/>
    <property type="match status" value="1"/>
</dbReference>
<dbReference type="OrthoDB" id="9804645at2"/>
<dbReference type="Gene3D" id="3.30.565.10">
    <property type="entry name" value="Histidine kinase-like ATPase, C-terminal domain"/>
    <property type="match status" value="1"/>
</dbReference>
<dbReference type="Proteomes" id="UP000054869">
    <property type="component" value="Unassembled WGS sequence"/>
</dbReference>
<keyword evidence="6" id="KW-0808">Transferase</keyword>
<evidence type="ECO:0000256" key="11">
    <source>
        <dbReference type="ARBA" id="ARBA00022989"/>
    </source>
</evidence>
<dbReference type="RefSeq" id="WP_028373910.1">
    <property type="nucleotide sequence ID" value="NZ_CAAAJD010000030.1"/>
</dbReference>
<evidence type="ECO:0000313" key="18">
    <source>
        <dbReference type="Proteomes" id="UP000054869"/>
    </source>
</evidence>
<evidence type="ECO:0000256" key="9">
    <source>
        <dbReference type="ARBA" id="ARBA00022777"/>
    </source>
</evidence>
<feature type="domain" description="HAMP" evidence="16">
    <location>
        <begin position="174"/>
        <end position="229"/>
    </location>
</feature>
<evidence type="ECO:0000256" key="4">
    <source>
        <dbReference type="ARBA" id="ARBA00022475"/>
    </source>
</evidence>
<dbReference type="AlphaFoldDB" id="A0A0W0VLY4"/>
<dbReference type="PATRIC" id="fig|45067.4.peg.1838"/>
<proteinExistence type="predicted"/>
<evidence type="ECO:0000259" key="16">
    <source>
        <dbReference type="PROSITE" id="PS50885"/>
    </source>
</evidence>
<keyword evidence="9 17" id="KW-0418">Kinase</keyword>
<dbReference type="SUPFAM" id="SSF158472">
    <property type="entry name" value="HAMP domain-like"/>
    <property type="match status" value="1"/>
</dbReference>
<evidence type="ECO:0000256" key="3">
    <source>
        <dbReference type="ARBA" id="ARBA00012438"/>
    </source>
</evidence>
<dbReference type="InterPro" id="IPR003661">
    <property type="entry name" value="HisK_dim/P_dom"/>
</dbReference>
<keyword evidence="13 14" id="KW-0472">Membrane</keyword>
<keyword evidence="12" id="KW-0902">Two-component regulatory system</keyword>
<keyword evidence="10" id="KW-0067">ATP-binding</keyword>
<dbReference type="SUPFAM" id="SSF47384">
    <property type="entry name" value="Homodimeric domain of signal transducing histidine kinase"/>
    <property type="match status" value="1"/>
</dbReference>
<dbReference type="Pfam" id="PF00672">
    <property type="entry name" value="HAMP"/>
    <property type="match status" value="1"/>
</dbReference>
<dbReference type="InterPro" id="IPR036890">
    <property type="entry name" value="HATPase_C_sf"/>
</dbReference>
<evidence type="ECO:0000256" key="6">
    <source>
        <dbReference type="ARBA" id="ARBA00022679"/>
    </source>
</evidence>
<gene>
    <name evidence="17" type="ORF">Llan_1750</name>
</gene>
<name>A0A0W0VLY4_9GAMM</name>
<comment type="caution">
    <text evidence="17">The sequence shown here is derived from an EMBL/GenBank/DDBJ whole genome shotgun (WGS) entry which is preliminary data.</text>
</comment>
<dbReference type="PRINTS" id="PR00344">
    <property type="entry name" value="BCTRLSENSOR"/>
</dbReference>
<dbReference type="Gene3D" id="1.10.287.130">
    <property type="match status" value="1"/>
</dbReference>
<dbReference type="InterPro" id="IPR050398">
    <property type="entry name" value="HssS/ArlS-like"/>
</dbReference>
<dbReference type="InterPro" id="IPR004358">
    <property type="entry name" value="Sig_transdc_His_kin-like_C"/>
</dbReference>
<keyword evidence="8" id="KW-0547">Nucleotide-binding</keyword>
<keyword evidence="7 14" id="KW-0812">Transmembrane</keyword>
<evidence type="ECO:0000256" key="10">
    <source>
        <dbReference type="ARBA" id="ARBA00022840"/>
    </source>
</evidence>
<dbReference type="SMART" id="SM00387">
    <property type="entry name" value="HATPase_c"/>
    <property type="match status" value="1"/>
</dbReference>
<keyword evidence="18" id="KW-1185">Reference proteome</keyword>
<feature type="domain" description="Histidine kinase" evidence="15">
    <location>
        <begin position="237"/>
        <end position="453"/>
    </location>
</feature>
<reference evidence="17 18" key="1">
    <citation type="submission" date="2015-11" db="EMBL/GenBank/DDBJ databases">
        <title>Genomic analysis of 38 Legionella species identifies large and diverse effector repertoires.</title>
        <authorList>
            <person name="Burstein D."/>
            <person name="Amaro F."/>
            <person name="Zusman T."/>
            <person name="Lifshitz Z."/>
            <person name="Cohen O."/>
            <person name="Gilbert J.A."/>
            <person name="Pupko T."/>
            <person name="Shuman H.A."/>
            <person name="Segal G."/>
        </authorList>
    </citation>
    <scope>NUCLEOTIDE SEQUENCE [LARGE SCALE GENOMIC DNA]</scope>
    <source>
        <strain evidence="17 18">ATCC 49751</strain>
    </source>
</reference>
<dbReference type="Pfam" id="PF02518">
    <property type="entry name" value="HATPase_c"/>
    <property type="match status" value="1"/>
</dbReference>
<dbReference type="InterPro" id="IPR005467">
    <property type="entry name" value="His_kinase_dom"/>
</dbReference>
<dbReference type="SUPFAM" id="SSF55874">
    <property type="entry name" value="ATPase domain of HSP90 chaperone/DNA topoisomerase II/histidine kinase"/>
    <property type="match status" value="1"/>
</dbReference>
<dbReference type="NCBIfam" id="NF045900">
    <property type="entry name" value="HisKinCpxALeg"/>
    <property type="match status" value="1"/>
</dbReference>
<evidence type="ECO:0000256" key="7">
    <source>
        <dbReference type="ARBA" id="ARBA00022692"/>
    </source>
</evidence>
<protein>
    <recommendedName>
        <fullName evidence="3">histidine kinase</fullName>
        <ecNumber evidence="3">2.7.13.3</ecNumber>
    </recommendedName>
</protein>
<evidence type="ECO:0000256" key="13">
    <source>
        <dbReference type="ARBA" id="ARBA00023136"/>
    </source>
</evidence>
<evidence type="ECO:0000256" key="2">
    <source>
        <dbReference type="ARBA" id="ARBA00004651"/>
    </source>
</evidence>
<dbReference type="EMBL" id="LNYI01000034">
    <property type="protein sequence ID" value="KTD20793.1"/>
    <property type="molecule type" value="Genomic_DNA"/>
</dbReference>
<evidence type="ECO:0000313" key="17">
    <source>
        <dbReference type="EMBL" id="KTD20793.1"/>
    </source>
</evidence>
<dbReference type="GO" id="GO:0000155">
    <property type="term" value="F:phosphorelay sensor kinase activity"/>
    <property type="evidence" value="ECO:0007669"/>
    <property type="project" value="InterPro"/>
</dbReference>
<dbReference type="GO" id="GO:0005886">
    <property type="term" value="C:plasma membrane"/>
    <property type="evidence" value="ECO:0007669"/>
    <property type="project" value="UniProtKB-SubCell"/>
</dbReference>
<keyword evidence="5" id="KW-0597">Phosphoprotein</keyword>
<feature type="transmembrane region" description="Helical" evidence="14">
    <location>
        <begin position="151"/>
        <end position="176"/>
    </location>
</feature>
<dbReference type="eggNOG" id="COG2205">
    <property type="taxonomic scope" value="Bacteria"/>
</dbReference>
<dbReference type="GO" id="GO:0005524">
    <property type="term" value="F:ATP binding"/>
    <property type="evidence" value="ECO:0007669"/>
    <property type="project" value="UniProtKB-KW"/>
</dbReference>
<dbReference type="InterPro" id="IPR036097">
    <property type="entry name" value="HisK_dim/P_sf"/>
</dbReference>
<comment type="subcellular location">
    <subcellularLocation>
        <location evidence="2">Cell membrane</location>
        <topology evidence="2">Multi-pass membrane protein</topology>
    </subcellularLocation>
</comment>
<evidence type="ECO:0000256" key="14">
    <source>
        <dbReference type="SAM" id="Phobius"/>
    </source>
</evidence>
<evidence type="ECO:0000256" key="8">
    <source>
        <dbReference type="ARBA" id="ARBA00022741"/>
    </source>
</evidence>
<evidence type="ECO:0000259" key="15">
    <source>
        <dbReference type="PROSITE" id="PS50109"/>
    </source>
</evidence>
<dbReference type="SMART" id="SM00388">
    <property type="entry name" value="HisKA"/>
    <property type="match status" value="1"/>
</dbReference>
<dbReference type="Gene3D" id="6.10.340.10">
    <property type="match status" value="1"/>
</dbReference>
<organism evidence="17 18">
    <name type="scientific">Legionella lansingensis</name>
    <dbReference type="NCBI Taxonomy" id="45067"/>
    <lineage>
        <taxon>Bacteria</taxon>
        <taxon>Pseudomonadati</taxon>
        <taxon>Pseudomonadota</taxon>
        <taxon>Gammaproteobacteria</taxon>
        <taxon>Legionellales</taxon>
        <taxon>Legionellaceae</taxon>
        <taxon>Legionella</taxon>
    </lineage>
</organism>
<dbReference type="Pfam" id="PF00512">
    <property type="entry name" value="HisKA"/>
    <property type="match status" value="1"/>
</dbReference>
<dbReference type="PANTHER" id="PTHR45528">
    <property type="entry name" value="SENSOR HISTIDINE KINASE CPXA"/>
    <property type="match status" value="1"/>
</dbReference>